<evidence type="ECO:0000313" key="1">
    <source>
        <dbReference type="EMBL" id="AKL95242.1"/>
    </source>
</evidence>
<dbReference type="PRINTS" id="PR00069">
    <property type="entry name" value="ALDKETRDTASE"/>
</dbReference>
<dbReference type="AlphaFoldDB" id="A0A0D8ICT5"/>
<dbReference type="Gene3D" id="3.30.70.20">
    <property type="match status" value="1"/>
</dbReference>
<proteinExistence type="predicted"/>
<accession>A0A0D8ICT5</accession>
<dbReference type="KEGG" id="cace:CACET_c17940"/>
<dbReference type="InterPro" id="IPR020471">
    <property type="entry name" value="AKR"/>
</dbReference>
<dbReference type="InterPro" id="IPR017896">
    <property type="entry name" value="4Fe4S_Fe-S-bd"/>
</dbReference>
<dbReference type="CDD" id="cd19100">
    <property type="entry name" value="AKR_unchar"/>
    <property type="match status" value="1"/>
</dbReference>
<dbReference type="EMBL" id="CP009687">
    <property type="protein sequence ID" value="AKL95242.1"/>
    <property type="molecule type" value="Genomic_DNA"/>
</dbReference>
<dbReference type="InterPro" id="IPR053135">
    <property type="entry name" value="AKR2_Oxidoreductase"/>
</dbReference>
<keyword evidence="2" id="KW-1185">Reference proteome</keyword>
<dbReference type="Proteomes" id="UP000035704">
    <property type="component" value="Chromosome"/>
</dbReference>
<dbReference type="SUPFAM" id="SSF54862">
    <property type="entry name" value="4Fe-4S ferredoxins"/>
    <property type="match status" value="1"/>
</dbReference>
<dbReference type="Gene3D" id="3.20.20.100">
    <property type="entry name" value="NADP-dependent oxidoreductase domain"/>
    <property type="match status" value="1"/>
</dbReference>
<dbReference type="STRING" id="84022.CACET_c17940"/>
<dbReference type="PROSITE" id="PS00198">
    <property type="entry name" value="4FE4S_FER_1"/>
    <property type="match status" value="1"/>
</dbReference>
<dbReference type="Pfam" id="PF00248">
    <property type="entry name" value="Aldo_ket_red"/>
    <property type="match status" value="1"/>
</dbReference>
<sequence length="316" mass="35588">MEKKLLGNTSLWVSKLCFGSLTMGPLQADKSPEEGGRLLLHGLRRGINFIDTAELYETYPHIKNALKHCHREELVIATKSYAYSQETAEKSLDKALKEMDTEYIDIFLLHEQESQHTLKGHWEAFTYFMKMKEQGYIKALGISTHTVAAVEASLKIKEIEVLHPIVNMAGLGIQDGTIEEMLYFLEKAKEMGKGIYGMKPLGGGNLLKNYKDCLNFVLNLSCLDAIAVGMQTIEEIDDNTAVFEGKEIDEELINKVKNKKRKLKIDFWCEVCGKCVETCSHNALKITDEGLVVEDKKCVLCGYCSKSCPQFCIKVV</sequence>
<dbReference type="SUPFAM" id="SSF51430">
    <property type="entry name" value="NAD(P)-linked oxidoreductase"/>
    <property type="match status" value="1"/>
</dbReference>
<protein>
    <submittedName>
        <fullName evidence="1">Aldo/keto reductase</fullName>
    </submittedName>
</protein>
<dbReference type="PATRIC" id="fig|84022.5.peg.3251"/>
<dbReference type="InterPro" id="IPR023210">
    <property type="entry name" value="NADP_OxRdtase_dom"/>
</dbReference>
<dbReference type="GO" id="GO:0016491">
    <property type="term" value="F:oxidoreductase activity"/>
    <property type="evidence" value="ECO:0007669"/>
    <property type="project" value="InterPro"/>
</dbReference>
<dbReference type="PANTHER" id="PTHR43312:SF1">
    <property type="entry name" value="NADP-DEPENDENT OXIDOREDUCTASE DOMAIN-CONTAINING PROTEIN"/>
    <property type="match status" value="1"/>
</dbReference>
<evidence type="ECO:0000313" key="2">
    <source>
        <dbReference type="Proteomes" id="UP000035704"/>
    </source>
</evidence>
<dbReference type="InterPro" id="IPR017900">
    <property type="entry name" value="4Fe4S_Fe_S_CS"/>
</dbReference>
<name>A0A0D8ICT5_9CLOT</name>
<dbReference type="PANTHER" id="PTHR43312">
    <property type="entry name" value="D-THREO-ALDOSE 1-DEHYDROGENASE"/>
    <property type="match status" value="1"/>
</dbReference>
<dbReference type="RefSeq" id="WP_044823949.1">
    <property type="nucleotide sequence ID" value="NZ_CP009687.1"/>
</dbReference>
<dbReference type="InterPro" id="IPR036812">
    <property type="entry name" value="NAD(P)_OxRdtase_dom_sf"/>
</dbReference>
<reference evidence="1 2" key="1">
    <citation type="submission" date="2014-10" db="EMBL/GenBank/DDBJ databases">
        <title>Genome sequence of Clostridium aceticum DSM 1496.</title>
        <authorList>
            <person name="Poehlein A."/>
            <person name="Schiel-Bengelsdorf B."/>
            <person name="Gottschalk G."/>
            <person name="Duerre P."/>
            <person name="Daniel R."/>
        </authorList>
    </citation>
    <scope>NUCLEOTIDE SEQUENCE [LARGE SCALE GENOMIC DNA]</scope>
    <source>
        <strain evidence="1 2">DSM 1496</strain>
    </source>
</reference>
<dbReference type="PROSITE" id="PS51379">
    <property type="entry name" value="4FE4S_FER_2"/>
    <property type="match status" value="2"/>
</dbReference>
<organism evidence="1 2">
    <name type="scientific">Clostridium aceticum</name>
    <dbReference type="NCBI Taxonomy" id="84022"/>
    <lineage>
        <taxon>Bacteria</taxon>
        <taxon>Bacillati</taxon>
        <taxon>Bacillota</taxon>
        <taxon>Clostridia</taxon>
        <taxon>Eubacteriales</taxon>
        <taxon>Clostridiaceae</taxon>
        <taxon>Clostridium</taxon>
    </lineage>
</organism>
<gene>
    <name evidence="1" type="ORF">CACET_c17940</name>
</gene>
<dbReference type="OrthoDB" id="9804790at2"/>